<dbReference type="GO" id="GO:0061817">
    <property type="term" value="P:endoplasmic reticulum-plasma membrane tethering"/>
    <property type="evidence" value="ECO:0007669"/>
    <property type="project" value="InterPro"/>
</dbReference>
<comment type="subcellular location">
    <subcellularLocation>
        <location evidence="1">Endoplasmic reticulum membrane</location>
    </subcellularLocation>
</comment>
<keyword evidence="5" id="KW-0677">Repeat</keyword>
<evidence type="ECO:0008006" key="17">
    <source>
        <dbReference type="Google" id="ProtNLM"/>
    </source>
</evidence>
<reference evidence="15 16" key="1">
    <citation type="journal article" date="2012" name="Science">
        <title>The Paleozoic origin of enzymatic lignin decomposition reconstructed from 31 fungal genomes.</title>
        <authorList>
            <person name="Floudas D."/>
            <person name="Binder M."/>
            <person name="Riley R."/>
            <person name="Barry K."/>
            <person name="Blanchette R.A."/>
            <person name="Henrissat B."/>
            <person name="Martinez A.T."/>
            <person name="Otillar R."/>
            <person name="Spatafora J.W."/>
            <person name="Yadav J.S."/>
            <person name="Aerts A."/>
            <person name="Benoit I."/>
            <person name="Boyd A."/>
            <person name="Carlson A."/>
            <person name="Copeland A."/>
            <person name="Coutinho P.M."/>
            <person name="de Vries R.P."/>
            <person name="Ferreira P."/>
            <person name="Findley K."/>
            <person name="Foster B."/>
            <person name="Gaskell J."/>
            <person name="Glotzer D."/>
            <person name="Gorecki P."/>
            <person name="Heitman J."/>
            <person name="Hesse C."/>
            <person name="Hori C."/>
            <person name="Igarashi K."/>
            <person name="Jurgens J.A."/>
            <person name="Kallen N."/>
            <person name="Kersten P."/>
            <person name="Kohler A."/>
            <person name="Kuees U."/>
            <person name="Kumar T.K.A."/>
            <person name="Kuo A."/>
            <person name="LaButti K."/>
            <person name="Larrondo L.F."/>
            <person name="Lindquist E."/>
            <person name="Ling A."/>
            <person name="Lombard V."/>
            <person name="Lucas S."/>
            <person name="Lundell T."/>
            <person name="Martin R."/>
            <person name="McLaughlin D.J."/>
            <person name="Morgenstern I."/>
            <person name="Morin E."/>
            <person name="Murat C."/>
            <person name="Nagy L.G."/>
            <person name="Nolan M."/>
            <person name="Ohm R.A."/>
            <person name="Patyshakuliyeva A."/>
            <person name="Rokas A."/>
            <person name="Ruiz-Duenas F.J."/>
            <person name="Sabat G."/>
            <person name="Salamov A."/>
            <person name="Samejima M."/>
            <person name="Schmutz J."/>
            <person name="Slot J.C."/>
            <person name="St John F."/>
            <person name="Stenlid J."/>
            <person name="Sun H."/>
            <person name="Sun S."/>
            <person name="Syed K."/>
            <person name="Tsang A."/>
            <person name="Wiebenga A."/>
            <person name="Young D."/>
            <person name="Pisabarro A."/>
            <person name="Eastwood D.C."/>
            <person name="Martin F."/>
            <person name="Cullen D."/>
            <person name="Grigoriev I.V."/>
            <person name="Hibbett D.S."/>
        </authorList>
    </citation>
    <scope>NUCLEOTIDE SEQUENCE [LARGE SCALE GENOMIC DNA]</scope>
    <source>
        <strain evidence="15 16">DJM-731 SS1</strain>
    </source>
</reference>
<evidence type="ECO:0000313" key="16">
    <source>
        <dbReference type="Proteomes" id="UP000030653"/>
    </source>
</evidence>
<dbReference type="STRING" id="1858805.M5GG08"/>
<dbReference type="Pfam" id="PF25669">
    <property type="entry name" value="SMP_MUG190-like"/>
    <property type="match status" value="1"/>
</dbReference>
<dbReference type="AlphaFoldDB" id="M5GG08"/>
<evidence type="ECO:0000256" key="9">
    <source>
        <dbReference type="ARBA" id="ARBA00023121"/>
    </source>
</evidence>
<feature type="region of interest" description="Disordered" evidence="11">
    <location>
        <begin position="1"/>
        <end position="66"/>
    </location>
</feature>
<accession>M5GG08</accession>
<feature type="compositionally biased region" description="Basic and acidic residues" evidence="11">
    <location>
        <begin position="665"/>
        <end position="675"/>
    </location>
</feature>
<evidence type="ECO:0000256" key="3">
    <source>
        <dbReference type="ARBA" id="ARBA00022553"/>
    </source>
</evidence>
<dbReference type="GO" id="GO:0008289">
    <property type="term" value="F:lipid binding"/>
    <property type="evidence" value="ECO:0007669"/>
    <property type="project" value="UniProtKB-KW"/>
</dbReference>
<organism evidence="15 16">
    <name type="scientific">Dacryopinax primogenitus (strain DJM 731)</name>
    <name type="common">Brown rot fungus</name>
    <dbReference type="NCBI Taxonomy" id="1858805"/>
    <lineage>
        <taxon>Eukaryota</taxon>
        <taxon>Fungi</taxon>
        <taxon>Dikarya</taxon>
        <taxon>Basidiomycota</taxon>
        <taxon>Agaricomycotina</taxon>
        <taxon>Dacrymycetes</taxon>
        <taxon>Dacrymycetales</taxon>
        <taxon>Dacrymycetaceae</taxon>
        <taxon>Dacryopinax</taxon>
    </lineage>
</organism>
<feature type="compositionally biased region" description="Polar residues" evidence="11">
    <location>
        <begin position="19"/>
        <end position="40"/>
    </location>
</feature>
<dbReference type="Pfam" id="PF25331">
    <property type="entry name" value="C2_Mug190_3rd"/>
    <property type="match status" value="1"/>
</dbReference>
<evidence type="ECO:0000259" key="14">
    <source>
        <dbReference type="PROSITE" id="PS51847"/>
    </source>
</evidence>
<feature type="compositionally biased region" description="Basic and acidic residues" evidence="11">
    <location>
        <begin position="726"/>
        <end position="735"/>
    </location>
</feature>
<evidence type="ECO:0000256" key="2">
    <source>
        <dbReference type="ARBA" id="ARBA00022448"/>
    </source>
</evidence>
<keyword evidence="4 12" id="KW-0812">Transmembrane</keyword>
<evidence type="ECO:0000256" key="6">
    <source>
        <dbReference type="ARBA" id="ARBA00022824"/>
    </source>
</evidence>
<feature type="domain" description="C2" evidence="13">
    <location>
        <begin position="489"/>
        <end position="620"/>
    </location>
</feature>
<dbReference type="CDD" id="cd04052">
    <property type="entry name" value="C2B_Tricalbin-like"/>
    <property type="match status" value="1"/>
</dbReference>
<feature type="compositionally biased region" description="Polar residues" evidence="11">
    <location>
        <begin position="736"/>
        <end position="746"/>
    </location>
</feature>
<dbReference type="EMBL" id="JH795857">
    <property type="protein sequence ID" value="EJU04663.1"/>
    <property type="molecule type" value="Genomic_DNA"/>
</dbReference>
<keyword evidence="6" id="KW-0256">Endoplasmic reticulum</keyword>
<evidence type="ECO:0000256" key="4">
    <source>
        <dbReference type="ARBA" id="ARBA00022692"/>
    </source>
</evidence>
<dbReference type="InterPro" id="IPR000008">
    <property type="entry name" value="C2_dom"/>
</dbReference>
<dbReference type="HOGENOM" id="CLU_002125_3_0_1"/>
<dbReference type="PANTHER" id="PTHR47348">
    <property type="entry name" value="MEIOTICALLY UP-REGULATED GENE 190 PROTEIN"/>
    <property type="match status" value="1"/>
</dbReference>
<dbReference type="CDD" id="cd21676">
    <property type="entry name" value="SMP_Mug190"/>
    <property type="match status" value="1"/>
</dbReference>
<feature type="transmembrane region" description="Helical" evidence="12">
    <location>
        <begin position="213"/>
        <end position="237"/>
    </location>
</feature>
<feature type="region of interest" description="Disordered" evidence="11">
    <location>
        <begin position="111"/>
        <end position="173"/>
    </location>
</feature>
<protein>
    <recommendedName>
        <fullName evidence="17">C2 domain-containing protein</fullName>
    </recommendedName>
</protein>
<dbReference type="GeneID" id="63683009"/>
<dbReference type="Gene3D" id="2.60.40.150">
    <property type="entry name" value="C2 domain"/>
    <property type="match status" value="2"/>
</dbReference>
<dbReference type="PROSITE" id="PS51847">
    <property type="entry name" value="SMP"/>
    <property type="match status" value="1"/>
</dbReference>
<dbReference type="Pfam" id="PF00168">
    <property type="entry name" value="C2"/>
    <property type="match status" value="2"/>
</dbReference>
<dbReference type="InterPro" id="IPR031468">
    <property type="entry name" value="SMP_LBD"/>
</dbReference>
<feature type="region of interest" description="Disordered" evidence="11">
    <location>
        <begin position="717"/>
        <end position="746"/>
    </location>
</feature>
<evidence type="ECO:0000256" key="8">
    <source>
        <dbReference type="ARBA" id="ARBA00023055"/>
    </source>
</evidence>
<feature type="region of interest" description="Disordered" evidence="11">
    <location>
        <begin position="74"/>
        <end position="93"/>
    </location>
</feature>
<dbReference type="PANTHER" id="PTHR47348:SF3">
    <property type="entry name" value="MEIOTICALLY UP-REGULATED GENE 190 PROTEIN"/>
    <property type="match status" value="1"/>
</dbReference>
<dbReference type="PROSITE" id="PS50004">
    <property type="entry name" value="C2"/>
    <property type="match status" value="2"/>
</dbReference>
<feature type="region of interest" description="Disordered" evidence="11">
    <location>
        <begin position="650"/>
        <end position="701"/>
    </location>
</feature>
<dbReference type="SUPFAM" id="SSF49562">
    <property type="entry name" value="C2 domain (Calcium/lipid-binding domain, CaLB)"/>
    <property type="match status" value="2"/>
</dbReference>
<evidence type="ECO:0000256" key="11">
    <source>
        <dbReference type="SAM" id="MobiDB-lite"/>
    </source>
</evidence>
<evidence type="ECO:0000313" key="15">
    <source>
        <dbReference type="EMBL" id="EJU04663.1"/>
    </source>
</evidence>
<proteinExistence type="predicted"/>
<evidence type="ECO:0000256" key="5">
    <source>
        <dbReference type="ARBA" id="ARBA00022737"/>
    </source>
</evidence>
<dbReference type="InterPro" id="IPR057349">
    <property type="entry name" value="C2_Mug190_3rd"/>
</dbReference>
<evidence type="ECO:0000256" key="1">
    <source>
        <dbReference type="ARBA" id="ARBA00004586"/>
    </source>
</evidence>
<dbReference type="GO" id="GO:0005789">
    <property type="term" value="C:endoplasmic reticulum membrane"/>
    <property type="evidence" value="ECO:0007669"/>
    <property type="project" value="UniProtKB-SubCell"/>
</dbReference>
<feature type="compositionally biased region" description="Basic and acidic residues" evidence="11">
    <location>
        <begin position="74"/>
        <end position="87"/>
    </location>
</feature>
<keyword evidence="7 12" id="KW-1133">Transmembrane helix</keyword>
<dbReference type="OMA" id="WDSDRNT"/>
<sequence length="1115" mass="123888">MEHAARAGEGYSAQHPVPTIQQYQATQDALARQSENTCMQNKPPVPPKDDLDTGPAAQGATELTEKQKLMEKIKKHDKPAERLEKMPKGQHKVTDPVTGLEVVTKNAEFKDFPPVSTLDPGDADGPALQPATGGEGQDKKHAKSKFTSPAGAKFDPKHEAPNPAHASNISLQPFPPPAPVSLNQVMRMMDILQLALFLAPLFLWWLLAFRRGWLNFLFVSLLMPTISIVLTTLASLAQRKLEKEVERVRHDLHTQRGLMYSPPTPESTEWLNAFVSTFWRLIPPDMFVPIVDMIEDVMQQSLPAFVQAVRISGLGQGDNPLRILSMRALPDRPGDPDYPKEEWIDQGTGEILKHQAEDREAGKDADQAGDYVNYEVAFAYQARPGQGDRLRAKNIHLLIEFFLGAFDWLHIPIPIWIQVEGIAGTVRLRIQFIPEAPFVGDLTFTFMGVPAVEVSAIPMLRQLPNILDLPLVSRFVKMAIAAGTASLVAPNSMTLSIKDLISRAVVGDTRAVGVLLITVHHAEGLSAQDSNGKSDPYIVLAYAKFGKPLYSTRIILEDLNPVYEETAALLLTQDEIKAEEELSAMLWDSDKRSNDDLIGRVHIPVTELIKNPNKALHRTDSLVGFEEADKMKGTLSWSIGYFTKVPLSRELELPPDGPLPPPRKTATEMEMKPGDKAPNPAARNLPPPEPDVQRTPPNPKYKSGILSVIVHQINNLERQDLGGTTGKDREGRAGQDTDQASEQEGNLPSGYCEIVINDDMVHKTRVKQYTTMPFFEAGTEVFVRDWEKCVVRVVVRDSRLREKDPILGIVTLPLKKVLEQASEVTRLYALEEGVGWGRANISVLFKAIDAKLPPNQLGWDTGTVELFGPVKIEPVGDANAQWMSKAKRLVASTTDSTEVIPKSDAVIENNVISWNFDDKVRLPVYDRYASSLSFEIGGGGVSVPGVSSKPDAVAVLWLQELEDDKEVDIRIPVVTGKDIKVLKQNVLNEQGKKTHELQVLGYLTTRIKYDSGLDEDHESKSSCQARRHAFETYDHVEGGAIIAERNAHAMDDGVIDRKEQKAIDQAHKRQLENRQRGIASFKPYRTLKWMEEGVKRRVVPKKSSTKREPVVQSEA</sequence>
<dbReference type="GO" id="GO:0006869">
    <property type="term" value="P:lipid transport"/>
    <property type="evidence" value="ECO:0007669"/>
    <property type="project" value="UniProtKB-KW"/>
</dbReference>
<name>M5GG08_DACPD</name>
<evidence type="ECO:0000256" key="7">
    <source>
        <dbReference type="ARBA" id="ARBA00022989"/>
    </source>
</evidence>
<gene>
    <name evidence="15" type="ORF">DACRYDRAFT_104541</name>
</gene>
<feature type="transmembrane region" description="Helical" evidence="12">
    <location>
        <begin position="191"/>
        <end position="207"/>
    </location>
</feature>
<dbReference type="OrthoDB" id="419768at2759"/>
<evidence type="ECO:0000259" key="13">
    <source>
        <dbReference type="PROSITE" id="PS50004"/>
    </source>
</evidence>
<evidence type="ECO:0000256" key="10">
    <source>
        <dbReference type="ARBA" id="ARBA00023136"/>
    </source>
</evidence>
<feature type="domain" description="SMP-LTD" evidence="14">
    <location>
        <begin position="264"/>
        <end position="498"/>
    </location>
</feature>
<dbReference type="InterPro" id="IPR035892">
    <property type="entry name" value="C2_domain_sf"/>
</dbReference>
<dbReference type="RefSeq" id="XP_040631557.1">
    <property type="nucleotide sequence ID" value="XM_040767947.1"/>
</dbReference>
<dbReference type="SMART" id="SM00239">
    <property type="entry name" value="C2"/>
    <property type="match status" value="2"/>
</dbReference>
<keyword evidence="10 12" id="KW-0472">Membrane</keyword>
<dbReference type="InterPro" id="IPR037765">
    <property type="entry name" value="C2B_Tricalbin"/>
</dbReference>
<dbReference type="InterPro" id="IPR037767">
    <property type="entry name" value="C2A_Mug190-like"/>
</dbReference>
<dbReference type="Proteomes" id="UP000030653">
    <property type="component" value="Unassembled WGS sequence"/>
</dbReference>
<keyword evidence="3" id="KW-0597">Phosphoprotein</keyword>
<keyword evidence="2" id="KW-0813">Transport</keyword>
<keyword evidence="8" id="KW-0445">Lipid transport</keyword>
<evidence type="ECO:0000256" key="12">
    <source>
        <dbReference type="SAM" id="Phobius"/>
    </source>
</evidence>
<keyword evidence="9" id="KW-0446">Lipid-binding</keyword>
<keyword evidence="16" id="KW-1185">Reference proteome</keyword>
<dbReference type="CDD" id="cd04041">
    <property type="entry name" value="C2A_fungal"/>
    <property type="match status" value="1"/>
</dbReference>
<feature type="domain" description="C2" evidence="13">
    <location>
        <begin position="686"/>
        <end position="828"/>
    </location>
</feature>